<gene>
    <name evidence="2" type="ORF">Micbo1qcDRAFT_160822</name>
</gene>
<sequence length="61" mass="6600">MHLTQHVCMHNLAGAVYLSSVVSIHITYLFGSDGGETVCSCNGFESPPALSRCLGGEYKYF</sequence>
<dbReference type="AlphaFoldDB" id="A0A136J6Z7"/>
<accession>A0A136J6Z7</accession>
<keyword evidence="1" id="KW-0472">Membrane</keyword>
<evidence type="ECO:0000313" key="3">
    <source>
        <dbReference type="Proteomes" id="UP000070501"/>
    </source>
</evidence>
<keyword evidence="1" id="KW-1133">Transmembrane helix</keyword>
<name>A0A136J6Z7_9PEZI</name>
<reference evidence="3" key="1">
    <citation type="submission" date="2016-02" db="EMBL/GenBank/DDBJ databases">
        <title>Draft genome sequence of Microdochium bolleyi, a fungal endophyte of beachgrass.</title>
        <authorList>
            <consortium name="DOE Joint Genome Institute"/>
            <person name="David A.S."/>
            <person name="May G."/>
            <person name="Haridas S."/>
            <person name="Lim J."/>
            <person name="Wang M."/>
            <person name="Labutti K."/>
            <person name="Lipzen A."/>
            <person name="Barry K."/>
            <person name="Grigoriev I.V."/>
        </authorList>
    </citation>
    <scope>NUCLEOTIDE SEQUENCE [LARGE SCALE GENOMIC DNA]</scope>
    <source>
        <strain evidence="3">J235TASD1</strain>
    </source>
</reference>
<protein>
    <submittedName>
        <fullName evidence="2">Uncharacterized protein</fullName>
    </submittedName>
</protein>
<evidence type="ECO:0000313" key="2">
    <source>
        <dbReference type="EMBL" id="KXJ92951.1"/>
    </source>
</evidence>
<dbReference type="InParanoid" id="A0A136J6Z7"/>
<dbReference type="Proteomes" id="UP000070501">
    <property type="component" value="Unassembled WGS sequence"/>
</dbReference>
<organism evidence="2 3">
    <name type="scientific">Microdochium bolleyi</name>
    <dbReference type="NCBI Taxonomy" id="196109"/>
    <lineage>
        <taxon>Eukaryota</taxon>
        <taxon>Fungi</taxon>
        <taxon>Dikarya</taxon>
        <taxon>Ascomycota</taxon>
        <taxon>Pezizomycotina</taxon>
        <taxon>Sordariomycetes</taxon>
        <taxon>Xylariomycetidae</taxon>
        <taxon>Xylariales</taxon>
        <taxon>Microdochiaceae</taxon>
        <taxon>Microdochium</taxon>
    </lineage>
</organism>
<dbReference type="EMBL" id="KQ964248">
    <property type="protein sequence ID" value="KXJ92951.1"/>
    <property type="molecule type" value="Genomic_DNA"/>
</dbReference>
<keyword evidence="3" id="KW-1185">Reference proteome</keyword>
<feature type="transmembrane region" description="Helical" evidence="1">
    <location>
        <begin position="12"/>
        <end position="31"/>
    </location>
</feature>
<keyword evidence="1" id="KW-0812">Transmembrane</keyword>
<evidence type="ECO:0000256" key="1">
    <source>
        <dbReference type="SAM" id="Phobius"/>
    </source>
</evidence>
<proteinExistence type="predicted"/>